<gene>
    <name evidence="1" type="ORF">AZF04_00505</name>
</gene>
<dbReference type="AlphaFoldDB" id="A0A162F5V0"/>
<dbReference type="EMBL" id="LTAO01000001">
    <property type="protein sequence ID" value="KYG34850.1"/>
    <property type="molecule type" value="Genomic_DNA"/>
</dbReference>
<name>A0A162F5V0_9BACI</name>
<comment type="caution">
    <text evidence="1">The sequence shown here is derived from an EMBL/GenBank/DDBJ whole genome shotgun (WGS) entry which is preliminary data.</text>
</comment>
<evidence type="ECO:0008006" key="3">
    <source>
        <dbReference type="Google" id="ProtNLM"/>
    </source>
</evidence>
<accession>A0A162F5V0</accession>
<sequence length="164" mass="19385">MLLTKPSSLEEKIEDMEFQFYRLQDNLKKIAKQWKVLGFEEYQDHKWVVVSVVDDANVCKIMLNTCEQSFLGHWDFTIQAQYLNDYTIHIGDIIGQPNKGFGSICMRYLKEYASSKNIQIIEGDIAKRDWGHLDRLTHFYKKHQFQIELDNENKQGKIICNPHL</sequence>
<dbReference type="OrthoDB" id="2233009at2"/>
<evidence type="ECO:0000313" key="2">
    <source>
        <dbReference type="Proteomes" id="UP000075806"/>
    </source>
</evidence>
<dbReference type="STRING" id="519424.AZF04_00505"/>
<dbReference type="RefSeq" id="WP_061947109.1">
    <property type="nucleotide sequence ID" value="NZ_LTAO01000001.1"/>
</dbReference>
<evidence type="ECO:0000313" key="1">
    <source>
        <dbReference type="EMBL" id="KYG34850.1"/>
    </source>
</evidence>
<proteinExistence type="predicted"/>
<dbReference type="Proteomes" id="UP000075806">
    <property type="component" value="Unassembled WGS sequence"/>
</dbReference>
<organism evidence="1 2">
    <name type="scientific">Alkalihalobacillus trypoxylicola</name>
    <dbReference type="NCBI Taxonomy" id="519424"/>
    <lineage>
        <taxon>Bacteria</taxon>
        <taxon>Bacillati</taxon>
        <taxon>Bacillota</taxon>
        <taxon>Bacilli</taxon>
        <taxon>Bacillales</taxon>
        <taxon>Bacillaceae</taxon>
        <taxon>Alkalihalobacillus</taxon>
    </lineage>
</organism>
<reference evidence="1" key="1">
    <citation type="submission" date="2016-02" db="EMBL/GenBank/DDBJ databases">
        <title>Genome sequence of Bacillus trypoxylicola KCTC 13244(T).</title>
        <authorList>
            <person name="Jeong H."/>
            <person name="Park S.-H."/>
            <person name="Choi S.-K."/>
        </authorList>
    </citation>
    <scope>NUCLEOTIDE SEQUENCE [LARGE SCALE GENOMIC DNA]</scope>
    <source>
        <strain evidence="1">KCTC 13244</strain>
    </source>
</reference>
<keyword evidence="2" id="KW-1185">Reference proteome</keyword>
<protein>
    <recommendedName>
        <fullName evidence="3">N-acetyltransferase domain-containing protein</fullName>
    </recommendedName>
</protein>